<sequence>MGLPQVSSSETSEVGPAPLRTHVYSVPQFVDVSTYNLDGICAEDVSRNCGDSICYSLGDFQWQTSTGISKSPDGFEKSLLDATPNILVANVHCGESVDSSTSETRRYIQPPVSRIIGFNYDKGDMVSDGLNGEPSHYHSSSASITLKEAEPSGLHVRKRLLSPLNKLLLPEQFNGDPLDIDSHNFLNGCPSSKQACGISSIQETKRANLSCKSHSTMPIWSVSNCSELNEKLHKYSKRTSIFFTDGPVLEDKGLVQFSHQPSPGAGSDPFFAPSEVSCHSGAKSVPSKKTVSSPLSLSPLGPKFYERVEPSVRRSSKEEELWKKAAHSLDERFSGVIFPSEDEEFRITRISCEETNILQAEVQSSSSLTKFGTKWPFSQNPRTAINSKKNANLRGFCTRRSLVGSFEESLLSGRLSSGKFNQKIDGFLAVLSITGGNFSPKSQKLPFAVTSIDGDSYLLYYASIDLAGNSRSNKYRTENVKKNVDSNDSKSGKNRLRIPMKGRIQLVLSNPEKTPMHTYFCNYDLSDMPAGTKTFLRQTVFLASSASDSFRGREDSKSFNEKDEGKAPLVPDEIHDERVCNAEKLLECHSCQSDEMDAFHRTERKSLHSCLKANGNATTSGALRYALHLRFSCPFSKESSVSVSRSNASLATERSRFNIEGHRRFYLYDDLKVVFPQRHSDADEGKLKVEYHFPEDPKYFDIN</sequence>
<organism evidence="2 3">
    <name type="scientific">Erythranthe guttata</name>
    <name type="common">Yellow monkey flower</name>
    <name type="synonym">Mimulus guttatus</name>
    <dbReference type="NCBI Taxonomy" id="4155"/>
    <lineage>
        <taxon>Eukaryota</taxon>
        <taxon>Viridiplantae</taxon>
        <taxon>Streptophyta</taxon>
        <taxon>Embryophyta</taxon>
        <taxon>Tracheophyta</taxon>
        <taxon>Spermatophyta</taxon>
        <taxon>Magnoliopsida</taxon>
        <taxon>eudicotyledons</taxon>
        <taxon>Gunneridae</taxon>
        <taxon>Pentapetalae</taxon>
        <taxon>asterids</taxon>
        <taxon>lamiids</taxon>
        <taxon>Lamiales</taxon>
        <taxon>Phrymaceae</taxon>
        <taxon>Erythranthe</taxon>
    </lineage>
</organism>
<dbReference type="SMART" id="SM01177">
    <property type="entry name" value="DUF4210"/>
    <property type="match status" value="1"/>
</dbReference>
<evidence type="ECO:0000259" key="1">
    <source>
        <dbReference type="SMART" id="SM01177"/>
    </source>
</evidence>
<dbReference type="PANTHER" id="PTHR13199:SF23">
    <property type="entry name" value="MEIOSIS CHROMOSOME SEGREGATION FAMILY PROTEIN"/>
    <property type="match status" value="1"/>
</dbReference>
<protein>
    <recommendedName>
        <fullName evidence="1">Atos-like conserved domain-containing protein</fullName>
    </recommendedName>
</protein>
<dbReference type="InterPro" id="IPR051506">
    <property type="entry name" value="ATOS_Transcription_Regulators"/>
</dbReference>
<dbReference type="OMA" id="KIGCAND"/>
<dbReference type="Pfam" id="PF13889">
    <property type="entry name" value="Chromosome_seg"/>
    <property type="match status" value="1"/>
</dbReference>
<dbReference type="STRING" id="4155.A0A022QWY6"/>
<name>A0A022QWY6_ERYGU</name>
<evidence type="ECO:0000313" key="2">
    <source>
        <dbReference type="EMBL" id="EYU31858.1"/>
    </source>
</evidence>
<dbReference type="KEGG" id="egt:105964088"/>
<dbReference type="Pfam" id="PF13915">
    <property type="entry name" value="DUF4210"/>
    <property type="match status" value="1"/>
</dbReference>
<keyword evidence="3" id="KW-1185">Reference proteome</keyword>
<accession>A0A022QWY6</accession>
<dbReference type="AlphaFoldDB" id="A0A022QWY6"/>
<dbReference type="eggNOG" id="KOG2306">
    <property type="taxonomic scope" value="Eukaryota"/>
</dbReference>
<feature type="domain" description="Atos-like conserved" evidence="1">
    <location>
        <begin position="402"/>
        <end position="461"/>
    </location>
</feature>
<evidence type="ECO:0000313" key="3">
    <source>
        <dbReference type="Proteomes" id="UP000030748"/>
    </source>
</evidence>
<dbReference type="PANTHER" id="PTHR13199">
    <property type="entry name" value="GH03947P"/>
    <property type="match status" value="1"/>
</dbReference>
<reference evidence="2 3" key="1">
    <citation type="journal article" date="2013" name="Proc. Natl. Acad. Sci. U.S.A.">
        <title>Fine-scale variation in meiotic recombination in Mimulus inferred from population shotgun sequencing.</title>
        <authorList>
            <person name="Hellsten U."/>
            <person name="Wright K.M."/>
            <person name="Jenkins J."/>
            <person name="Shu S."/>
            <person name="Yuan Y."/>
            <person name="Wessler S.R."/>
            <person name="Schmutz J."/>
            <person name="Willis J.H."/>
            <person name="Rokhsar D.S."/>
        </authorList>
    </citation>
    <scope>NUCLEOTIDE SEQUENCE [LARGE SCALE GENOMIC DNA]</scope>
    <source>
        <strain evidence="3">cv. DUN x IM62</strain>
    </source>
</reference>
<dbReference type="InterPro" id="IPR033473">
    <property type="entry name" value="Atos-like_C"/>
</dbReference>
<gene>
    <name evidence="2" type="ORF">MIMGU_mgv1a002189mg</name>
</gene>
<dbReference type="EMBL" id="KI630881">
    <property type="protein sequence ID" value="EYU31858.1"/>
    <property type="molecule type" value="Genomic_DNA"/>
</dbReference>
<dbReference type="Proteomes" id="UP000030748">
    <property type="component" value="Unassembled WGS sequence"/>
</dbReference>
<dbReference type="PhylomeDB" id="A0A022QWY6"/>
<proteinExistence type="predicted"/>
<dbReference type="InterPro" id="IPR025261">
    <property type="entry name" value="Atos-like_cons_dom"/>
</dbReference>
<dbReference type="OrthoDB" id="8625101at2759"/>